<keyword evidence="6 10" id="KW-0472">Membrane</keyword>
<dbReference type="InterPro" id="IPR017452">
    <property type="entry name" value="GPCR_Rhodpsn_7TM"/>
</dbReference>
<feature type="transmembrane region" description="Helical" evidence="10">
    <location>
        <begin position="165"/>
        <end position="188"/>
    </location>
</feature>
<feature type="transmembrane region" description="Helical" evidence="10">
    <location>
        <begin position="440"/>
        <end position="458"/>
    </location>
</feature>
<evidence type="ECO:0000313" key="13">
    <source>
        <dbReference type="RefSeq" id="XP_006816212.1"/>
    </source>
</evidence>
<dbReference type="PANTHER" id="PTHR24248">
    <property type="entry name" value="ADRENERGIC RECEPTOR-RELATED G-PROTEIN COUPLED RECEPTOR"/>
    <property type="match status" value="1"/>
</dbReference>
<organism evidence="12 13">
    <name type="scientific">Saccoglossus kowalevskii</name>
    <name type="common">Acorn worm</name>
    <dbReference type="NCBI Taxonomy" id="10224"/>
    <lineage>
        <taxon>Eukaryota</taxon>
        <taxon>Metazoa</taxon>
        <taxon>Hemichordata</taxon>
        <taxon>Enteropneusta</taxon>
        <taxon>Harrimaniidae</taxon>
        <taxon>Saccoglossus</taxon>
    </lineage>
</organism>
<feature type="transmembrane region" description="Helical" evidence="10">
    <location>
        <begin position="45"/>
        <end position="72"/>
    </location>
</feature>
<evidence type="ECO:0000313" key="12">
    <source>
        <dbReference type="Proteomes" id="UP000694865"/>
    </source>
</evidence>
<dbReference type="PANTHER" id="PTHR24248:SF120">
    <property type="entry name" value="G-PROTEIN COUPLED RECEPTORS FAMILY 1 PROFILE DOMAIN-CONTAINING PROTEIN"/>
    <property type="match status" value="1"/>
</dbReference>
<keyword evidence="12" id="KW-1185">Reference proteome</keyword>
<protein>
    <submittedName>
        <fullName evidence="13">Muscarinic acetylcholine receptor M4-like</fullName>
    </submittedName>
</protein>
<reference evidence="13" key="1">
    <citation type="submission" date="2025-08" db="UniProtKB">
        <authorList>
            <consortium name="RefSeq"/>
        </authorList>
    </citation>
    <scope>IDENTIFICATION</scope>
    <source>
        <tissue evidence="13">Testes</tissue>
    </source>
</reference>
<evidence type="ECO:0000256" key="7">
    <source>
        <dbReference type="ARBA" id="ARBA00023170"/>
    </source>
</evidence>
<feature type="transmembrane region" description="Helical" evidence="10">
    <location>
        <begin position="478"/>
        <end position="499"/>
    </location>
</feature>
<keyword evidence="8 9" id="KW-0807">Transducer</keyword>
<dbReference type="PROSITE" id="PS50262">
    <property type="entry name" value="G_PROTEIN_RECEP_F1_2"/>
    <property type="match status" value="1"/>
</dbReference>
<evidence type="ECO:0000256" key="8">
    <source>
        <dbReference type="ARBA" id="ARBA00023224"/>
    </source>
</evidence>
<dbReference type="SMART" id="SM01381">
    <property type="entry name" value="7TM_GPCR_Srsx"/>
    <property type="match status" value="1"/>
</dbReference>
<accession>A0ABM0M871</accession>
<evidence type="ECO:0000256" key="10">
    <source>
        <dbReference type="SAM" id="Phobius"/>
    </source>
</evidence>
<evidence type="ECO:0000256" key="6">
    <source>
        <dbReference type="ARBA" id="ARBA00023136"/>
    </source>
</evidence>
<feature type="transmembrane region" description="Helical" evidence="10">
    <location>
        <begin position="219"/>
        <end position="240"/>
    </location>
</feature>
<dbReference type="Proteomes" id="UP000694865">
    <property type="component" value="Unplaced"/>
</dbReference>
<sequence>MKINRTSWFFVNETVLPFFNISSFNATRNGTGNYIDGYLPLYGPLAFYSILAVLSTIVLITVVSNSLIILSFIYNKKLRKLTNYFYMSLAISDLLAGLFDMPLGVWEVLMGYEDWRFGKTLCTAWMVLDYWIYTASTYTMLAICIDRYFAILHGLRYRRMRTNRLINGMIISCWVTAFLVEVPGLVLWEPLSGVSIVDYSYYCDVEWAENETYATINTLLTMFIPFSFILILSFAIWIALRHRSKALKGKDGVNLLGISAASSISKKCTDTQIKVRTIDVGVQTSECEQFERSNRIQYCDKSVSTADLETLCFTQELGLGNGNVKGIENTGFVFEHELIEGEILPTDFSPEQSTPSSNVECIKVIRIHGEMNGNDETTREVEADQDRTSHAQTRKKYEDVLGSKQASTKHLERLNTLKTTYQSKNRRGADMSRLAGDKRAVMSFAILLGTFLVLWTPWFVIATLESVCEETCVMGDTLYYIASWLIYVNSMINPFIYVFRDAEFKRTISAILLCFCCRKKKNLACFQ</sequence>
<dbReference type="PROSITE" id="PS00237">
    <property type="entry name" value="G_PROTEIN_RECEP_F1_1"/>
    <property type="match status" value="1"/>
</dbReference>
<dbReference type="GeneID" id="102808668"/>
<evidence type="ECO:0000256" key="4">
    <source>
        <dbReference type="ARBA" id="ARBA00022989"/>
    </source>
</evidence>
<evidence type="ECO:0000259" key="11">
    <source>
        <dbReference type="PROSITE" id="PS50262"/>
    </source>
</evidence>
<dbReference type="PRINTS" id="PR00237">
    <property type="entry name" value="GPCRRHODOPSN"/>
</dbReference>
<comment type="subcellular location">
    <subcellularLocation>
        <location evidence="1">Cell membrane</location>
        <topology evidence="1">Multi-pass membrane protein</topology>
    </subcellularLocation>
</comment>
<evidence type="ECO:0000256" key="1">
    <source>
        <dbReference type="ARBA" id="ARBA00004651"/>
    </source>
</evidence>
<evidence type="ECO:0000256" key="9">
    <source>
        <dbReference type="RuleBase" id="RU000688"/>
    </source>
</evidence>
<dbReference type="InterPro" id="IPR000276">
    <property type="entry name" value="GPCR_Rhodpsn"/>
</dbReference>
<dbReference type="RefSeq" id="XP_006816212.1">
    <property type="nucleotide sequence ID" value="XM_006816149.1"/>
</dbReference>
<feature type="domain" description="G-protein coupled receptors family 1 profile" evidence="11">
    <location>
        <begin position="64"/>
        <end position="497"/>
    </location>
</feature>
<comment type="similarity">
    <text evidence="9">Belongs to the G-protein coupled receptor 1 family.</text>
</comment>
<keyword evidence="2" id="KW-1003">Cell membrane</keyword>
<evidence type="ECO:0000256" key="2">
    <source>
        <dbReference type="ARBA" id="ARBA00022475"/>
    </source>
</evidence>
<keyword evidence="3 9" id="KW-0812">Transmembrane</keyword>
<dbReference type="Pfam" id="PF00001">
    <property type="entry name" value="7tm_1"/>
    <property type="match status" value="1"/>
</dbReference>
<keyword evidence="7 9" id="KW-0675">Receptor</keyword>
<feature type="transmembrane region" description="Helical" evidence="10">
    <location>
        <begin position="84"/>
        <end position="105"/>
    </location>
</feature>
<evidence type="ECO:0000256" key="3">
    <source>
        <dbReference type="ARBA" id="ARBA00022692"/>
    </source>
</evidence>
<name>A0ABM0M871_SACKO</name>
<proteinExistence type="inferred from homology"/>
<keyword evidence="5 9" id="KW-0297">G-protein coupled receptor</keyword>
<dbReference type="SUPFAM" id="SSF81321">
    <property type="entry name" value="Family A G protein-coupled receptor-like"/>
    <property type="match status" value="1"/>
</dbReference>
<dbReference type="Gene3D" id="1.20.1070.10">
    <property type="entry name" value="Rhodopsin 7-helix transmembrane proteins"/>
    <property type="match status" value="2"/>
</dbReference>
<evidence type="ECO:0000256" key="5">
    <source>
        <dbReference type="ARBA" id="ARBA00023040"/>
    </source>
</evidence>
<keyword evidence="4 10" id="KW-1133">Transmembrane helix</keyword>
<feature type="transmembrane region" description="Helical" evidence="10">
    <location>
        <begin position="125"/>
        <end position="145"/>
    </location>
</feature>
<gene>
    <name evidence="13" type="primary">LOC102808668</name>
</gene>